<name>A0A8K0QZL4_9PLEO</name>
<dbReference type="GO" id="GO:0016282">
    <property type="term" value="C:eukaryotic 43S preinitiation complex"/>
    <property type="evidence" value="ECO:0007669"/>
    <property type="project" value="UniProtKB-UniRule"/>
</dbReference>
<accession>A0A8K0QZL4</accession>
<dbReference type="InterPro" id="IPR023194">
    <property type="entry name" value="eIF3-like_dom_sf"/>
</dbReference>
<dbReference type="GO" id="GO:0001732">
    <property type="term" value="P:formation of cytoplasmic translation initiation complex"/>
    <property type="evidence" value="ECO:0007669"/>
    <property type="project" value="UniProtKB-UniRule"/>
</dbReference>
<evidence type="ECO:0000256" key="3">
    <source>
        <dbReference type="ARBA" id="ARBA00022917"/>
    </source>
</evidence>
<dbReference type="InterPro" id="IPR013906">
    <property type="entry name" value="eIF3j"/>
</dbReference>
<dbReference type="Pfam" id="PF08597">
    <property type="entry name" value="eIF3_subunit"/>
    <property type="match status" value="1"/>
</dbReference>
<dbReference type="GO" id="GO:0033290">
    <property type="term" value="C:eukaryotic 48S preinitiation complex"/>
    <property type="evidence" value="ECO:0007669"/>
    <property type="project" value="UniProtKB-UniRule"/>
</dbReference>
<dbReference type="GO" id="GO:0003743">
    <property type="term" value="F:translation initiation factor activity"/>
    <property type="evidence" value="ECO:0007669"/>
    <property type="project" value="UniProtKB-UniRule"/>
</dbReference>
<feature type="region of interest" description="Disordered" evidence="6">
    <location>
        <begin position="1"/>
        <end position="108"/>
    </location>
</feature>
<reference evidence="7" key="1">
    <citation type="journal article" date="2021" name="Nat. Commun.">
        <title>Genetic determinants of endophytism in the Arabidopsis root mycobiome.</title>
        <authorList>
            <person name="Mesny F."/>
            <person name="Miyauchi S."/>
            <person name="Thiergart T."/>
            <person name="Pickel B."/>
            <person name="Atanasova L."/>
            <person name="Karlsson M."/>
            <person name="Huettel B."/>
            <person name="Barry K.W."/>
            <person name="Haridas S."/>
            <person name="Chen C."/>
            <person name="Bauer D."/>
            <person name="Andreopoulos W."/>
            <person name="Pangilinan J."/>
            <person name="LaButti K."/>
            <person name="Riley R."/>
            <person name="Lipzen A."/>
            <person name="Clum A."/>
            <person name="Drula E."/>
            <person name="Henrissat B."/>
            <person name="Kohler A."/>
            <person name="Grigoriev I.V."/>
            <person name="Martin F.M."/>
            <person name="Hacquard S."/>
        </authorList>
    </citation>
    <scope>NUCLEOTIDE SEQUENCE</scope>
    <source>
        <strain evidence="7">MPI-SDFR-AT-0120</strain>
    </source>
</reference>
<dbReference type="AlphaFoldDB" id="A0A8K0QZL4"/>
<dbReference type="Gene3D" id="1.10.246.60">
    <property type="entry name" value="Eukaryotic translation initiation factor 3 like domains"/>
    <property type="match status" value="1"/>
</dbReference>
<dbReference type="EMBL" id="JAGMVJ010000018">
    <property type="protein sequence ID" value="KAH7077045.1"/>
    <property type="molecule type" value="Genomic_DNA"/>
</dbReference>
<keyword evidence="1 5" id="KW-0963">Cytoplasm</keyword>
<comment type="subunit">
    <text evidence="5">Component of the eukaryotic translation initiation factor 3 (eIF-3) complex.</text>
</comment>
<feature type="region of interest" description="Disordered" evidence="6">
    <location>
        <begin position="224"/>
        <end position="248"/>
    </location>
</feature>
<organism evidence="7 8">
    <name type="scientific">Paraphoma chrysanthemicola</name>
    <dbReference type="NCBI Taxonomy" id="798071"/>
    <lineage>
        <taxon>Eukaryota</taxon>
        <taxon>Fungi</taxon>
        <taxon>Dikarya</taxon>
        <taxon>Ascomycota</taxon>
        <taxon>Pezizomycotina</taxon>
        <taxon>Dothideomycetes</taxon>
        <taxon>Pleosporomycetidae</taxon>
        <taxon>Pleosporales</taxon>
        <taxon>Pleosporineae</taxon>
        <taxon>Phaeosphaeriaceae</taxon>
        <taxon>Paraphoma</taxon>
    </lineage>
</organism>
<gene>
    <name evidence="5" type="primary">HCR1</name>
    <name evidence="7" type="ORF">FB567DRAFT_534365</name>
</gene>
<keyword evidence="8" id="KW-1185">Reference proteome</keyword>
<dbReference type="GO" id="GO:0005852">
    <property type="term" value="C:eukaryotic translation initiation factor 3 complex"/>
    <property type="evidence" value="ECO:0007669"/>
    <property type="project" value="UniProtKB-UniRule"/>
</dbReference>
<dbReference type="Proteomes" id="UP000813461">
    <property type="component" value="Unassembled WGS sequence"/>
</dbReference>
<keyword evidence="2 5" id="KW-0396">Initiation factor</keyword>
<protein>
    <recommendedName>
        <fullName evidence="5">Eukaryotic translation initiation factor 3 subunit J</fullName>
        <shortName evidence="5">eIF3j</shortName>
    </recommendedName>
    <alternativeName>
        <fullName evidence="5">Eukaryotic translation initiation factor 3 30 kDa subunit homolog</fullName>
        <shortName evidence="5">eIF-3 30 kDa subunit homolog</shortName>
    </alternativeName>
</protein>
<feature type="compositionally biased region" description="Basic and acidic residues" evidence="6">
    <location>
        <begin position="224"/>
        <end position="235"/>
    </location>
</feature>
<dbReference type="HAMAP" id="MF_03009">
    <property type="entry name" value="eIF3j"/>
    <property type="match status" value="1"/>
</dbReference>
<comment type="similarity">
    <text evidence="5">Belongs to the eIF-3 subunit J family.</text>
</comment>
<evidence type="ECO:0000313" key="7">
    <source>
        <dbReference type="EMBL" id="KAH7077045.1"/>
    </source>
</evidence>
<feature type="compositionally biased region" description="Basic and acidic residues" evidence="6">
    <location>
        <begin position="52"/>
        <end position="68"/>
    </location>
</feature>
<dbReference type="PANTHER" id="PTHR21681:SF0">
    <property type="entry name" value="EUKARYOTIC TRANSLATION INITIATION FACTOR 3 SUBUNIT J"/>
    <property type="match status" value="1"/>
</dbReference>
<feature type="compositionally biased region" description="Acidic residues" evidence="6">
    <location>
        <begin position="31"/>
        <end position="51"/>
    </location>
</feature>
<keyword evidence="4" id="KW-0175">Coiled coil</keyword>
<evidence type="ECO:0000256" key="1">
    <source>
        <dbReference type="ARBA" id="ARBA00022490"/>
    </source>
</evidence>
<keyword evidence="3 5" id="KW-0648">Protein biosynthesis</keyword>
<sequence length="272" mass="30239">MAPGKWDDEEEESSSDSSPQTKPIARRGKFDDEEDDSDVLESWDAAEDSEVEREKAKKAAEAKAKAEAEALANKKSKAQRIEERREANRLKALAGDYDSEEDETEEERRIRLRQQEIDGSRAQAEELFGDIGISNKRAGKAVTVTDESDPTKAIDLSSLHIFNPNTKDQFTKLRETLVPLIAANSKKGQYSLFLQEFAKQIAKDLPSEQIKKIASGLTTLSNEKMKEEKAAEKGGKKTKAAKTKTVLNASRDVGTRADTAAYDEDFGDDDFM</sequence>
<comment type="subcellular location">
    <subcellularLocation>
        <location evidence="5">Cytoplasm</location>
    </subcellularLocation>
</comment>
<evidence type="ECO:0000313" key="8">
    <source>
        <dbReference type="Proteomes" id="UP000813461"/>
    </source>
</evidence>
<dbReference type="FunFam" id="1.10.246.60:FF:000003">
    <property type="entry name" value="Eukaryotic translation initiation factor 3 subunit J"/>
    <property type="match status" value="1"/>
</dbReference>
<dbReference type="PANTHER" id="PTHR21681">
    <property type="entry name" value="EUKARYOTIC TRANSLATION INITIATION FACTOR 3 SUBUNIT J"/>
    <property type="match status" value="1"/>
</dbReference>
<evidence type="ECO:0000256" key="6">
    <source>
        <dbReference type="SAM" id="MobiDB-lite"/>
    </source>
</evidence>
<feature type="compositionally biased region" description="Basic and acidic residues" evidence="6">
    <location>
        <begin position="79"/>
        <end position="89"/>
    </location>
</feature>
<comment type="caution">
    <text evidence="7">The sequence shown here is derived from an EMBL/GenBank/DDBJ whole genome shotgun (WGS) entry which is preliminary data.</text>
</comment>
<comment type="function">
    <text evidence="5">Component of the eukaryotic translation initiation factor 3 (eIF-3) complex, which is involved in protein synthesis of a specialized repertoire of mRNAs and, together with other initiation factors, stimulates binding of mRNA and methionyl-tRNAi to the 40S ribosome. The eIF-3 complex specifically targets and initiates translation of a subset of mRNAs involved in cell proliferation.</text>
</comment>
<proteinExistence type="inferred from homology"/>
<evidence type="ECO:0000256" key="5">
    <source>
        <dbReference type="HAMAP-Rule" id="MF_03009"/>
    </source>
</evidence>
<evidence type="ECO:0000256" key="4">
    <source>
        <dbReference type="ARBA" id="ARBA00023054"/>
    </source>
</evidence>
<dbReference type="OrthoDB" id="20381at2759"/>
<evidence type="ECO:0000256" key="2">
    <source>
        <dbReference type="ARBA" id="ARBA00022540"/>
    </source>
</evidence>